<evidence type="ECO:0000313" key="2">
    <source>
        <dbReference type="Proteomes" id="UP000199199"/>
    </source>
</evidence>
<proteinExistence type="predicted"/>
<dbReference type="PANTHER" id="PTHR34309:SF1">
    <property type="entry name" value="PROTEIN GLCG"/>
    <property type="match status" value="1"/>
</dbReference>
<dbReference type="EMBL" id="FOZS01000004">
    <property type="protein sequence ID" value="SFS98467.1"/>
    <property type="molecule type" value="Genomic_DNA"/>
</dbReference>
<accession>A0A1I6UB19</accession>
<dbReference type="PANTHER" id="PTHR34309">
    <property type="entry name" value="SLR1406 PROTEIN"/>
    <property type="match status" value="1"/>
</dbReference>
<dbReference type="Gene3D" id="3.30.450.150">
    <property type="entry name" value="Haem-degrading domain"/>
    <property type="match status" value="1"/>
</dbReference>
<organism evidence="1 2">
    <name type="scientific">Halostagnicola kamekurae</name>
    <dbReference type="NCBI Taxonomy" id="619731"/>
    <lineage>
        <taxon>Archaea</taxon>
        <taxon>Methanobacteriati</taxon>
        <taxon>Methanobacteriota</taxon>
        <taxon>Stenosarchaea group</taxon>
        <taxon>Halobacteria</taxon>
        <taxon>Halobacteriales</taxon>
        <taxon>Natrialbaceae</taxon>
        <taxon>Halostagnicola</taxon>
    </lineage>
</organism>
<protein>
    <submittedName>
        <fullName evidence="1">Uncharacterized conserved protein GlcG, DUF336 family</fullName>
    </submittedName>
</protein>
<dbReference type="SUPFAM" id="SSF143744">
    <property type="entry name" value="GlcG-like"/>
    <property type="match status" value="1"/>
</dbReference>
<name>A0A1I6UB19_9EURY</name>
<dbReference type="Pfam" id="PF03928">
    <property type="entry name" value="HbpS-like"/>
    <property type="match status" value="1"/>
</dbReference>
<dbReference type="OrthoDB" id="23563at2157"/>
<keyword evidence="2" id="KW-1185">Reference proteome</keyword>
<dbReference type="InterPro" id="IPR038084">
    <property type="entry name" value="PduO/GlcC-like_sf"/>
</dbReference>
<gene>
    <name evidence="1" type="ORF">SAMN04488556_3689</name>
</gene>
<sequence>MVESIPLETAKKLIEATEEKADEIDNPMVITVANSEGNLIAQHRMDGGWLASVSISRNKAYTAAALEMPTHELAEASEPGNSLYGLQTTDDGQIVIFGGGYPLERDGEVVGSIGVSGGAVSQDREVAEAGVERWNELLKEEAVTAND</sequence>
<dbReference type="InterPro" id="IPR005624">
    <property type="entry name" value="PduO/GlcC-like"/>
</dbReference>
<dbReference type="Proteomes" id="UP000199199">
    <property type="component" value="Unassembled WGS sequence"/>
</dbReference>
<reference evidence="2" key="1">
    <citation type="submission" date="2016-10" db="EMBL/GenBank/DDBJ databases">
        <authorList>
            <person name="Varghese N."/>
            <person name="Submissions S."/>
        </authorList>
    </citation>
    <scope>NUCLEOTIDE SEQUENCE [LARGE SCALE GENOMIC DNA]</scope>
    <source>
        <strain evidence="2">DSM 22427</strain>
    </source>
</reference>
<dbReference type="AlphaFoldDB" id="A0A1I6UB19"/>
<dbReference type="InterPro" id="IPR052517">
    <property type="entry name" value="GlcG_carb_metab_protein"/>
</dbReference>
<dbReference type="RefSeq" id="WP_092906788.1">
    <property type="nucleotide sequence ID" value="NZ_FOZS01000004.1"/>
</dbReference>
<evidence type="ECO:0000313" key="1">
    <source>
        <dbReference type="EMBL" id="SFS98467.1"/>
    </source>
</evidence>